<dbReference type="EMBL" id="MU865079">
    <property type="protein sequence ID" value="KAK4458185.1"/>
    <property type="molecule type" value="Genomic_DNA"/>
</dbReference>
<dbReference type="Gene3D" id="2.40.160.200">
    <property type="entry name" value="LURP1-related"/>
    <property type="match status" value="1"/>
</dbReference>
<dbReference type="InterPro" id="IPR007612">
    <property type="entry name" value="LOR"/>
</dbReference>
<dbReference type="InterPro" id="IPR038595">
    <property type="entry name" value="LOR_sf"/>
</dbReference>
<dbReference type="SUPFAM" id="SSF54518">
    <property type="entry name" value="Tubby C-terminal domain-like"/>
    <property type="match status" value="1"/>
</dbReference>
<name>A0AAV9HC26_9PEZI</name>
<reference evidence="2" key="2">
    <citation type="submission" date="2023-06" db="EMBL/GenBank/DDBJ databases">
        <authorList>
            <consortium name="Lawrence Berkeley National Laboratory"/>
            <person name="Mondo S.J."/>
            <person name="Hensen N."/>
            <person name="Bonometti L."/>
            <person name="Westerberg I."/>
            <person name="Brannstrom I.O."/>
            <person name="Guillou S."/>
            <person name="Cros-Aarteil S."/>
            <person name="Calhoun S."/>
            <person name="Haridas S."/>
            <person name="Kuo A."/>
            <person name="Pangilinan J."/>
            <person name="Riley R."/>
            <person name="Labutti K."/>
            <person name="Andreopoulos B."/>
            <person name="Lipzen A."/>
            <person name="Chen C."/>
            <person name="Yanf M."/>
            <person name="Daum C."/>
            <person name="Ng V."/>
            <person name="Clum A."/>
            <person name="Steindorff A."/>
            <person name="Ohm R."/>
            <person name="Martin F."/>
            <person name="Silar P."/>
            <person name="Natvig D."/>
            <person name="Lalanne C."/>
            <person name="Gautier V."/>
            <person name="Ament-Velasquez S.L."/>
            <person name="Kruys A."/>
            <person name="Hutchinson M.I."/>
            <person name="Powell A.J."/>
            <person name="Barry K."/>
            <person name="Miller A.N."/>
            <person name="Grigoriev I.V."/>
            <person name="Debuchy R."/>
            <person name="Gladieux P."/>
            <person name="Thoren M.H."/>
            <person name="Johannesson H."/>
        </authorList>
    </citation>
    <scope>NUCLEOTIDE SEQUENCE</scope>
    <source>
        <strain evidence="2">PSN324</strain>
    </source>
</reference>
<gene>
    <name evidence="2" type="ORF">QBC42DRAFT_234554</name>
</gene>
<keyword evidence="3" id="KW-1185">Reference proteome</keyword>
<evidence type="ECO:0000313" key="2">
    <source>
        <dbReference type="EMBL" id="KAK4458185.1"/>
    </source>
</evidence>
<comment type="similarity">
    <text evidence="1">Belongs to the LOR family.</text>
</comment>
<dbReference type="PANTHER" id="PTHR31087:SF161">
    <property type="entry name" value="TUBBY C 2 FAMILY PROTEIN"/>
    <property type="match status" value="1"/>
</dbReference>
<evidence type="ECO:0000256" key="1">
    <source>
        <dbReference type="ARBA" id="ARBA00005437"/>
    </source>
</evidence>
<dbReference type="AlphaFoldDB" id="A0AAV9HC26"/>
<evidence type="ECO:0000313" key="3">
    <source>
        <dbReference type="Proteomes" id="UP001321749"/>
    </source>
</evidence>
<dbReference type="Pfam" id="PF04525">
    <property type="entry name" value="LOR"/>
    <property type="match status" value="1"/>
</dbReference>
<protein>
    <submittedName>
        <fullName evidence="2">Tubby C-terminal-like domain-containing protein</fullName>
    </submittedName>
</protein>
<proteinExistence type="inferred from homology"/>
<dbReference type="InterPro" id="IPR025659">
    <property type="entry name" value="Tubby-like_C"/>
</dbReference>
<sequence length="200" mass="21843">MASQLAPLPQPIGVFDQFITPHGDTLVVKEKLLDSFDIKNVSGQPILRVQGQLLSLHGRKIVTDMSGNHLFDVVKELLHIHATFAAEDKSQRKLLEVKSKFAILGSKATATFTNSRTGQPVTLTMEGNWFDTAADIKDAATGFVVARIQRKLLNMREAVLGQQTYHLMIAPGVDIAIIVAMCIALDEKNNEGKGGFCSVM</sequence>
<dbReference type="PANTHER" id="PTHR31087">
    <property type="match status" value="1"/>
</dbReference>
<reference evidence="2" key="1">
    <citation type="journal article" date="2023" name="Mol. Phylogenet. Evol.">
        <title>Genome-scale phylogeny and comparative genomics of the fungal order Sordariales.</title>
        <authorList>
            <person name="Hensen N."/>
            <person name="Bonometti L."/>
            <person name="Westerberg I."/>
            <person name="Brannstrom I.O."/>
            <person name="Guillou S."/>
            <person name="Cros-Aarteil S."/>
            <person name="Calhoun S."/>
            <person name="Haridas S."/>
            <person name="Kuo A."/>
            <person name="Mondo S."/>
            <person name="Pangilinan J."/>
            <person name="Riley R."/>
            <person name="LaButti K."/>
            <person name="Andreopoulos B."/>
            <person name="Lipzen A."/>
            <person name="Chen C."/>
            <person name="Yan M."/>
            <person name="Daum C."/>
            <person name="Ng V."/>
            <person name="Clum A."/>
            <person name="Steindorff A."/>
            <person name="Ohm R.A."/>
            <person name="Martin F."/>
            <person name="Silar P."/>
            <person name="Natvig D.O."/>
            <person name="Lalanne C."/>
            <person name="Gautier V."/>
            <person name="Ament-Velasquez S.L."/>
            <person name="Kruys A."/>
            <person name="Hutchinson M.I."/>
            <person name="Powell A.J."/>
            <person name="Barry K."/>
            <person name="Miller A.N."/>
            <person name="Grigoriev I.V."/>
            <person name="Debuchy R."/>
            <person name="Gladieux P."/>
            <person name="Hiltunen Thoren M."/>
            <person name="Johannesson H."/>
        </authorList>
    </citation>
    <scope>NUCLEOTIDE SEQUENCE</scope>
    <source>
        <strain evidence="2">PSN324</strain>
    </source>
</reference>
<accession>A0AAV9HC26</accession>
<comment type="caution">
    <text evidence="2">The sequence shown here is derived from an EMBL/GenBank/DDBJ whole genome shotgun (WGS) entry which is preliminary data.</text>
</comment>
<organism evidence="2 3">
    <name type="scientific">Cladorrhinum samala</name>
    <dbReference type="NCBI Taxonomy" id="585594"/>
    <lineage>
        <taxon>Eukaryota</taxon>
        <taxon>Fungi</taxon>
        <taxon>Dikarya</taxon>
        <taxon>Ascomycota</taxon>
        <taxon>Pezizomycotina</taxon>
        <taxon>Sordariomycetes</taxon>
        <taxon>Sordariomycetidae</taxon>
        <taxon>Sordariales</taxon>
        <taxon>Podosporaceae</taxon>
        <taxon>Cladorrhinum</taxon>
    </lineage>
</organism>
<dbReference type="Proteomes" id="UP001321749">
    <property type="component" value="Unassembled WGS sequence"/>
</dbReference>